<evidence type="ECO:0000259" key="5">
    <source>
        <dbReference type="PROSITE" id="PS50975"/>
    </source>
</evidence>
<dbReference type="GO" id="GO:0016829">
    <property type="term" value="F:lyase activity"/>
    <property type="evidence" value="ECO:0007669"/>
    <property type="project" value="UniProtKB-KW"/>
</dbReference>
<dbReference type="GO" id="GO:0016874">
    <property type="term" value="F:ligase activity"/>
    <property type="evidence" value="ECO:0007669"/>
    <property type="project" value="UniProtKB-KW"/>
</dbReference>
<dbReference type="PANTHER" id="PTHR43585">
    <property type="entry name" value="FUMIPYRROLE BIOSYNTHESIS PROTEIN C"/>
    <property type="match status" value="1"/>
</dbReference>
<sequence>MTAPVLALVESNTTGSGREFCAAARARGIRPLLLTRDPGRYPYVAEDHVDVLDVDTSDDTAVLTACRGMGAALVGVISSSEYFLVAAATAAATLGLGGADPAALLRCRHKDRQRRTLAAAGLPVPAFRAATEVDEAVAVATDLGYPVVVKPTTGSGSVGVRLCRTAAEVSSHAEALLGRTSNERGIAGPRLVLVEEYVTGREFSVETLGATPIAVVGKRLGPEPYFVETGHDVPAPVERHRSAELATVAMRAVATLGVGWGAAHTELRWTARGPVLMEVNPRLAGGMIPALVRLATGVDLVDAVVARATGHVTTTVPRARGAASIRFVRAGRSGTVIATHGTAAARAMPGVAAAVVTVRPADTVTLSQSFTDRIGYAIASGPDPATSAQRATAAAAALHIDIRPIPLGSEP</sequence>
<comment type="caution">
    <text evidence="6">The sequence shown here is derived from an EMBL/GenBank/DDBJ whole genome shotgun (WGS) entry which is preliminary data.</text>
</comment>
<dbReference type="PANTHER" id="PTHR43585:SF2">
    <property type="entry name" value="ATP-GRASP ENZYME FSQD"/>
    <property type="match status" value="1"/>
</dbReference>
<evidence type="ECO:0000256" key="3">
    <source>
        <dbReference type="ARBA" id="ARBA00022840"/>
    </source>
</evidence>
<dbReference type="GO" id="GO:0005524">
    <property type="term" value="F:ATP binding"/>
    <property type="evidence" value="ECO:0007669"/>
    <property type="project" value="UniProtKB-UniRule"/>
</dbReference>
<evidence type="ECO:0000313" key="7">
    <source>
        <dbReference type="Proteomes" id="UP000612585"/>
    </source>
</evidence>
<dbReference type="RefSeq" id="WP_203990495.1">
    <property type="nucleotide sequence ID" value="NZ_BOPG01000012.1"/>
</dbReference>
<protein>
    <submittedName>
        <fullName evidence="6">Argininosuccinate lyase</fullName>
    </submittedName>
</protein>
<dbReference type="GO" id="GO:0046872">
    <property type="term" value="F:metal ion binding"/>
    <property type="evidence" value="ECO:0007669"/>
    <property type="project" value="InterPro"/>
</dbReference>
<dbReference type="Gene3D" id="3.30.470.20">
    <property type="entry name" value="ATP-grasp fold, B domain"/>
    <property type="match status" value="1"/>
</dbReference>
<keyword evidence="1" id="KW-0436">Ligase</keyword>
<dbReference type="InterPro" id="IPR005479">
    <property type="entry name" value="CPAse_ATP-bd"/>
</dbReference>
<feature type="domain" description="ATP-grasp" evidence="5">
    <location>
        <begin position="114"/>
        <end position="309"/>
    </location>
</feature>
<dbReference type="InterPro" id="IPR011761">
    <property type="entry name" value="ATP-grasp"/>
</dbReference>
<dbReference type="SMART" id="SM01209">
    <property type="entry name" value="GARS_A"/>
    <property type="match status" value="1"/>
</dbReference>
<keyword evidence="6" id="KW-0456">Lyase</keyword>
<dbReference type="Pfam" id="PF13535">
    <property type="entry name" value="ATP-grasp_4"/>
    <property type="match status" value="1"/>
</dbReference>
<evidence type="ECO:0000256" key="4">
    <source>
        <dbReference type="PROSITE-ProRule" id="PRU00409"/>
    </source>
</evidence>
<reference evidence="6" key="1">
    <citation type="submission" date="2021-01" db="EMBL/GenBank/DDBJ databases">
        <title>Whole genome shotgun sequence of Virgisporangium aurantiacum NBRC 16421.</title>
        <authorList>
            <person name="Komaki H."/>
            <person name="Tamura T."/>
        </authorList>
    </citation>
    <scope>NUCLEOTIDE SEQUENCE</scope>
    <source>
        <strain evidence="6">NBRC 16421</strain>
    </source>
</reference>
<dbReference type="PROSITE" id="PS00867">
    <property type="entry name" value="CPSASE_2"/>
    <property type="match status" value="1"/>
</dbReference>
<gene>
    <name evidence="6" type="ORF">Vau01_023340</name>
</gene>
<keyword evidence="7" id="KW-1185">Reference proteome</keyword>
<dbReference type="AlphaFoldDB" id="A0A8J3Z4F3"/>
<dbReference type="Pfam" id="PF18603">
    <property type="entry name" value="LAL_C2"/>
    <property type="match status" value="1"/>
</dbReference>
<dbReference type="SUPFAM" id="SSF56059">
    <property type="entry name" value="Glutathione synthetase ATP-binding domain-like"/>
    <property type="match status" value="1"/>
</dbReference>
<dbReference type="PROSITE" id="PS50975">
    <property type="entry name" value="ATP_GRASP"/>
    <property type="match status" value="1"/>
</dbReference>
<keyword evidence="2 4" id="KW-0547">Nucleotide-binding</keyword>
<evidence type="ECO:0000256" key="2">
    <source>
        <dbReference type="ARBA" id="ARBA00022741"/>
    </source>
</evidence>
<dbReference type="InterPro" id="IPR040570">
    <property type="entry name" value="LAL_C2"/>
</dbReference>
<evidence type="ECO:0000313" key="6">
    <source>
        <dbReference type="EMBL" id="GIJ54818.1"/>
    </source>
</evidence>
<organism evidence="6 7">
    <name type="scientific">Virgisporangium aurantiacum</name>
    <dbReference type="NCBI Taxonomy" id="175570"/>
    <lineage>
        <taxon>Bacteria</taxon>
        <taxon>Bacillati</taxon>
        <taxon>Actinomycetota</taxon>
        <taxon>Actinomycetes</taxon>
        <taxon>Micromonosporales</taxon>
        <taxon>Micromonosporaceae</taxon>
        <taxon>Virgisporangium</taxon>
    </lineage>
</organism>
<dbReference type="Proteomes" id="UP000612585">
    <property type="component" value="Unassembled WGS sequence"/>
</dbReference>
<dbReference type="InterPro" id="IPR052032">
    <property type="entry name" value="ATP-dep_AA_Ligase"/>
</dbReference>
<evidence type="ECO:0000256" key="1">
    <source>
        <dbReference type="ARBA" id="ARBA00022598"/>
    </source>
</evidence>
<name>A0A8J3Z4F3_9ACTN</name>
<dbReference type="EMBL" id="BOPG01000012">
    <property type="protein sequence ID" value="GIJ54818.1"/>
    <property type="molecule type" value="Genomic_DNA"/>
</dbReference>
<proteinExistence type="predicted"/>
<keyword evidence="3 4" id="KW-0067">ATP-binding</keyword>
<accession>A0A8J3Z4F3</accession>